<dbReference type="STRING" id="1187848.A1QO_00775"/>
<organism evidence="1 2">
    <name type="scientific">Vibrio genomosp. F10 str. ZF-129</name>
    <dbReference type="NCBI Taxonomy" id="1187848"/>
    <lineage>
        <taxon>Bacteria</taxon>
        <taxon>Pseudomonadati</taxon>
        <taxon>Pseudomonadota</taxon>
        <taxon>Gammaproteobacteria</taxon>
        <taxon>Vibrionales</taxon>
        <taxon>Vibrionaceae</taxon>
        <taxon>Vibrio</taxon>
    </lineage>
</organism>
<reference evidence="1 2" key="1">
    <citation type="journal article" date="2012" name="Science">
        <title>Ecological populations of bacteria act as socially cohesive units of antibiotic production and resistance.</title>
        <authorList>
            <person name="Cordero O.X."/>
            <person name="Wildschutte H."/>
            <person name="Kirkup B."/>
            <person name="Proehl S."/>
            <person name="Ngo L."/>
            <person name="Hussain F."/>
            <person name="Le Roux F."/>
            <person name="Mincer T."/>
            <person name="Polz M.F."/>
        </authorList>
    </citation>
    <scope>NUCLEOTIDE SEQUENCE [LARGE SCALE GENOMIC DNA]</scope>
    <source>
        <strain evidence="1 2">ZF-129</strain>
    </source>
</reference>
<protein>
    <submittedName>
        <fullName evidence="1">Uncharacterized protein</fullName>
    </submittedName>
</protein>
<evidence type="ECO:0000313" key="1">
    <source>
        <dbReference type="EMBL" id="OEE35326.1"/>
    </source>
</evidence>
<dbReference type="Proteomes" id="UP000094741">
    <property type="component" value="Unassembled WGS sequence"/>
</dbReference>
<proteinExistence type="predicted"/>
<accession>A0A1E5BGC6</accession>
<dbReference type="AlphaFoldDB" id="A0A1E5BGC6"/>
<gene>
    <name evidence="1" type="ORF">A1QO_00775</name>
</gene>
<comment type="caution">
    <text evidence="1">The sequence shown here is derived from an EMBL/GenBank/DDBJ whole genome shotgun (WGS) entry which is preliminary data.</text>
</comment>
<dbReference type="EMBL" id="AJYQ02000078">
    <property type="protein sequence ID" value="OEE35326.1"/>
    <property type="molecule type" value="Genomic_DNA"/>
</dbReference>
<name>A0A1E5BGC6_9VIBR</name>
<evidence type="ECO:0000313" key="2">
    <source>
        <dbReference type="Proteomes" id="UP000094741"/>
    </source>
</evidence>
<dbReference type="RefSeq" id="WP_017041682.1">
    <property type="nucleotide sequence ID" value="NZ_AJYQ02000078.1"/>
</dbReference>
<sequence length="692" mass="77697">MSNNIYFLTSKVTSGISVKFCIENQYQEVIVPSDLLIAKRGTTDLESAEIDVLLQLVDSDVVSKTNSKILTENADAIELYLEEALRGELVLNIEAKYIDESFFDNKTAELILNTQSIEYSSNNTEEDQSQVIESITDHVVFSTLPLATTTKGIMSISDKAIENACDHIEEINCVSDLVKYLGSNTAEWSSKARKDRLGGEERFMQCGKLATLVSFNTEKHMPPVLVYAFEGNESKVYLDTKVKVSNREVTFSADQWMSLFNIAESVDSSLFAEFGFKNVNNLVRKLDASLDKDLLSLPVLNLSLKIDNTGKVLDSLTLIEKGRTLKPKWREPVSTVFGDVVLDKLPAMKLQELWNLDINSTDFLSKFHESMKGKISKSPYLPERLEISCGEYALLVSVKDNELFITDVTLGSDLYDSVSNRFGTFLIKKESASHRSLRKLIAKHLGKLASEIDFSILNDSEVAIKSSSNGHFNIQDHKMAQMLYYPEIKLTLGVKRVGISPLLEIVVVEQDIEPITLNYLGSTITLSNENAIRKLSAISNTTNEGVELEEFLSEILMLDICDHQAVENIQEVVFGDYALNITKINDEYEIVDVRLNSRKFFWICNDRFTYIFERGTKIERALYSIVLNNKASKNFGGARSKLANMEAEMVYGKKGQVSINYKELGVSIKLTHLTDPVIGREPIMAVSSFNKL</sequence>